<feature type="transmembrane region" description="Helical" evidence="8">
    <location>
        <begin position="189"/>
        <end position="209"/>
    </location>
</feature>
<comment type="caution">
    <text evidence="9">The sequence shown here is derived from an EMBL/GenBank/DDBJ whole genome shotgun (WGS) entry which is preliminary data.</text>
</comment>
<dbReference type="Pfam" id="PF03845">
    <property type="entry name" value="Spore_permease"/>
    <property type="match status" value="1"/>
</dbReference>
<feature type="transmembrane region" description="Helical" evidence="8">
    <location>
        <begin position="122"/>
        <end position="141"/>
    </location>
</feature>
<dbReference type="AlphaFoldDB" id="A0AAE3IS14"/>
<dbReference type="InterPro" id="IPR004761">
    <property type="entry name" value="Spore_GerAB"/>
</dbReference>
<keyword evidence="6 8" id="KW-1133">Transmembrane helix</keyword>
<evidence type="ECO:0000256" key="4">
    <source>
        <dbReference type="ARBA" id="ARBA00022544"/>
    </source>
</evidence>
<keyword evidence="10" id="KW-1185">Reference proteome</keyword>
<comment type="similarity">
    <text evidence="2">Belongs to the amino acid-polyamine-organocation (APC) superfamily. Spore germination protein (SGP) (TC 2.A.3.9) family.</text>
</comment>
<protein>
    <submittedName>
        <fullName evidence="9">Spore germination protein</fullName>
    </submittedName>
</protein>
<evidence type="ECO:0000256" key="1">
    <source>
        <dbReference type="ARBA" id="ARBA00004141"/>
    </source>
</evidence>
<evidence type="ECO:0000256" key="8">
    <source>
        <dbReference type="SAM" id="Phobius"/>
    </source>
</evidence>
<feature type="transmembrane region" description="Helical" evidence="8">
    <location>
        <begin position="307"/>
        <end position="325"/>
    </location>
</feature>
<proteinExistence type="inferred from homology"/>
<dbReference type="GO" id="GO:0009847">
    <property type="term" value="P:spore germination"/>
    <property type="evidence" value="ECO:0007669"/>
    <property type="project" value="InterPro"/>
</dbReference>
<sequence length="362" mass="41840">MSVNIPVTNKISPFLVFYLIHTMQVGVGMLGFQRIIATYAGTDGWISVLLTGVILHILMWMMYKMLAIVDGDIVTVHNYIIGKKATKIVCIPIILYFCLFAISVLRTYIEIIQVWMFQELETFWFALIYLLLVIYIIYGGFRTIVGIAFFSIVLPIYILVLFLFTVPFADFSNLLPIFDHSIGDILKGSRNMTFTVLGFESILLFYPFIKNPKKSHKYAHLAILFTTIVYLYICILTFSYFSENQLQKNTWPTLTMWKIIRLPFVERFEYIGIASWFLLILPIIAISIWGTSRIIKQVYSIRQRRSVLVISLLCLIGICIPTTRSEINMVTDLTAKIGFYFCYIYVPILFVATLIKKKVKKS</sequence>
<dbReference type="NCBIfam" id="TIGR00912">
    <property type="entry name" value="2A0309"/>
    <property type="match status" value="1"/>
</dbReference>
<keyword evidence="7 8" id="KW-0472">Membrane</keyword>
<keyword evidence="5 8" id="KW-0812">Transmembrane</keyword>
<evidence type="ECO:0000313" key="10">
    <source>
        <dbReference type="Proteomes" id="UP001209318"/>
    </source>
</evidence>
<evidence type="ECO:0000256" key="6">
    <source>
        <dbReference type="ARBA" id="ARBA00022989"/>
    </source>
</evidence>
<feature type="transmembrane region" description="Helical" evidence="8">
    <location>
        <begin position="221"/>
        <end position="241"/>
    </location>
</feature>
<dbReference type="Proteomes" id="UP001209318">
    <property type="component" value="Unassembled WGS sequence"/>
</dbReference>
<dbReference type="GO" id="GO:0016020">
    <property type="term" value="C:membrane"/>
    <property type="evidence" value="ECO:0007669"/>
    <property type="project" value="UniProtKB-SubCell"/>
</dbReference>
<name>A0AAE3IS14_9BACI</name>
<comment type="subcellular location">
    <subcellularLocation>
        <location evidence="1">Membrane</location>
        <topology evidence="1">Multi-pass membrane protein</topology>
    </subcellularLocation>
</comment>
<feature type="transmembrane region" description="Helical" evidence="8">
    <location>
        <begin position="273"/>
        <end position="295"/>
    </location>
</feature>
<gene>
    <name evidence="9" type="ORF">OEV98_02305</name>
</gene>
<dbReference type="PANTHER" id="PTHR34975">
    <property type="entry name" value="SPORE GERMINATION PROTEIN A2"/>
    <property type="match status" value="1"/>
</dbReference>
<dbReference type="RefSeq" id="WP_263071524.1">
    <property type="nucleotide sequence ID" value="NZ_JAOUSF010000001.1"/>
</dbReference>
<feature type="transmembrane region" description="Helical" evidence="8">
    <location>
        <begin position="337"/>
        <end position="355"/>
    </location>
</feature>
<dbReference type="EMBL" id="JAOUSF010000001">
    <property type="protein sequence ID" value="MCU9612394.1"/>
    <property type="molecule type" value="Genomic_DNA"/>
</dbReference>
<feature type="transmembrane region" description="Helical" evidence="8">
    <location>
        <begin position="44"/>
        <end position="63"/>
    </location>
</feature>
<evidence type="ECO:0000256" key="3">
    <source>
        <dbReference type="ARBA" id="ARBA00022448"/>
    </source>
</evidence>
<organism evidence="9 10">
    <name type="scientific">Perspicuibacillus lycopersici</name>
    <dbReference type="NCBI Taxonomy" id="1325689"/>
    <lineage>
        <taxon>Bacteria</taxon>
        <taxon>Bacillati</taxon>
        <taxon>Bacillota</taxon>
        <taxon>Bacilli</taxon>
        <taxon>Bacillales</taxon>
        <taxon>Bacillaceae</taxon>
        <taxon>Perspicuibacillus</taxon>
    </lineage>
</organism>
<dbReference type="PANTHER" id="PTHR34975:SF2">
    <property type="entry name" value="SPORE GERMINATION PROTEIN A2"/>
    <property type="match status" value="1"/>
</dbReference>
<feature type="transmembrane region" description="Helical" evidence="8">
    <location>
        <begin position="93"/>
        <end position="116"/>
    </location>
</feature>
<reference evidence="9" key="1">
    <citation type="submission" date="2022-10" db="EMBL/GenBank/DDBJ databases">
        <title>Description of Fervidibacillus gen. nov. in the family Fervidibacillaceae fam. nov. with two species, Fervidibacillus albus sp. nov., and Fervidibacillus halotolerans sp. nov., isolated from tidal flat sediments.</title>
        <authorList>
            <person name="Kwon K.K."/>
            <person name="Yang S.-H."/>
        </authorList>
    </citation>
    <scope>NUCLEOTIDE SEQUENCE</scope>
    <source>
        <strain evidence="9">JCM 19140</strain>
    </source>
</reference>
<evidence type="ECO:0000313" key="9">
    <source>
        <dbReference type="EMBL" id="MCU9612394.1"/>
    </source>
</evidence>
<keyword evidence="4" id="KW-0309">Germination</keyword>
<keyword evidence="3" id="KW-0813">Transport</keyword>
<evidence type="ECO:0000256" key="7">
    <source>
        <dbReference type="ARBA" id="ARBA00023136"/>
    </source>
</evidence>
<feature type="transmembrane region" description="Helical" evidence="8">
    <location>
        <begin position="12"/>
        <end position="32"/>
    </location>
</feature>
<evidence type="ECO:0000256" key="2">
    <source>
        <dbReference type="ARBA" id="ARBA00007998"/>
    </source>
</evidence>
<evidence type="ECO:0000256" key="5">
    <source>
        <dbReference type="ARBA" id="ARBA00022692"/>
    </source>
</evidence>
<accession>A0AAE3IS14</accession>
<dbReference type="Gene3D" id="1.20.1740.10">
    <property type="entry name" value="Amino acid/polyamine transporter I"/>
    <property type="match status" value="1"/>
</dbReference>
<feature type="transmembrane region" description="Helical" evidence="8">
    <location>
        <begin position="148"/>
        <end position="169"/>
    </location>
</feature>